<keyword evidence="7" id="KW-0175">Coiled coil</keyword>
<dbReference type="PANTHER" id="PTHR43065">
    <property type="entry name" value="SENSOR HISTIDINE KINASE"/>
    <property type="match status" value="1"/>
</dbReference>
<dbReference type="InterPro" id="IPR000700">
    <property type="entry name" value="PAS-assoc_C"/>
</dbReference>
<evidence type="ECO:0000256" key="6">
    <source>
        <dbReference type="ARBA" id="ARBA00023012"/>
    </source>
</evidence>
<name>A0A3B0VYD3_9ZZZZ</name>
<evidence type="ECO:0000259" key="10">
    <source>
        <dbReference type="PROSITE" id="PS50112"/>
    </source>
</evidence>
<keyword evidence="2" id="KW-0808">Transferase</keyword>
<keyword evidence="5" id="KW-0067">ATP-binding</keyword>
<dbReference type="SUPFAM" id="SSF52172">
    <property type="entry name" value="CheY-like"/>
    <property type="match status" value="1"/>
</dbReference>
<sequence length="736" mass="81179">MSSDTQRKIEKLGARVQALSAKNIRLSEICEDYLLLAAISELVNTHHGNLADLLGGVMERICLLQGIPFCAYCVKAGDILLFKEYYFSLSDAPLSVRHISLPSDFSTKHTVHCCVGEKLNSSCRPFKFGDFEFTPRAVMLVACHSSLNPAYLFFAGNTNTPEAYLRKKASLLERISEIICTRIDNMLLADSLGELNRKLDQKVAKRTRQLAKVNEELRREILDRRQAQRELNEERELLMVTMASIGDGVISTDTEGRVVLMNKVAEELTGWSMQDAGSRPLTEIFRIINEQNRQTCENPVAQVMKLGEVVGMDSNTILLSKDGREILIGDSGAPIRDAGGRIIGVVLVFRDITESRRLESEMFKARKLESVGVLAGGIAHDFNNLLAGIMGNISLAMLRSKKEDDIYSLLAEAEKASHRARDLTQQLLTFARGGEPVKKLSSIADIIRDSSAFVLRGSNVGIEYAIAPDLLPLEIDPGQISQVIRNLIINAVHAMPAGGLIKIKAENYYITSAAAENLPPGAYVSLRVADNGIGIKQELLERIFDPYFSTKQIGSGLGLAITHSIIRKHHGEIRVESWLGKGTEFIILLPALERVKLQAPEQEAATPEPHRGKGRILIMDDEEMLRTMLFVMLVRCGYEVIQAVNGEEVVQKYREAAAEGKPIDLVIMDLTIPGGMGGREAVRKLRLFDPHVKALVASGYSNDPVMADYAAHGFSGAIAKPFKFQELCEQVGKILG</sequence>
<proteinExistence type="predicted"/>
<dbReference type="PROSITE" id="PS50113">
    <property type="entry name" value="PAC"/>
    <property type="match status" value="1"/>
</dbReference>
<evidence type="ECO:0000259" key="11">
    <source>
        <dbReference type="PROSITE" id="PS50113"/>
    </source>
</evidence>
<dbReference type="Gene3D" id="1.10.287.130">
    <property type="match status" value="1"/>
</dbReference>
<dbReference type="Pfam" id="PF00072">
    <property type="entry name" value="Response_reg"/>
    <property type="match status" value="1"/>
</dbReference>
<dbReference type="InterPro" id="IPR003594">
    <property type="entry name" value="HATPase_dom"/>
</dbReference>
<dbReference type="PROSITE" id="PS50109">
    <property type="entry name" value="HIS_KIN"/>
    <property type="match status" value="1"/>
</dbReference>
<feature type="domain" description="Histidine kinase" evidence="8">
    <location>
        <begin position="377"/>
        <end position="593"/>
    </location>
</feature>
<dbReference type="GO" id="GO:0005524">
    <property type="term" value="F:ATP binding"/>
    <property type="evidence" value="ECO:0007669"/>
    <property type="project" value="UniProtKB-KW"/>
</dbReference>
<dbReference type="CDD" id="cd00130">
    <property type="entry name" value="PAS"/>
    <property type="match status" value="1"/>
</dbReference>
<dbReference type="SUPFAM" id="SSF47384">
    <property type="entry name" value="Homodimeric domain of signal transducing histidine kinase"/>
    <property type="match status" value="1"/>
</dbReference>
<evidence type="ECO:0000256" key="1">
    <source>
        <dbReference type="ARBA" id="ARBA00022553"/>
    </source>
</evidence>
<accession>A0A3B0VYD3</accession>
<dbReference type="Gene3D" id="3.40.50.2300">
    <property type="match status" value="1"/>
</dbReference>
<dbReference type="Pfam" id="PF00989">
    <property type="entry name" value="PAS"/>
    <property type="match status" value="1"/>
</dbReference>
<dbReference type="Gene3D" id="3.30.565.10">
    <property type="entry name" value="Histidine kinase-like ATPase, C-terminal domain"/>
    <property type="match status" value="1"/>
</dbReference>
<dbReference type="AlphaFoldDB" id="A0A3B0VYD3"/>
<reference evidence="12" key="1">
    <citation type="submission" date="2018-06" db="EMBL/GenBank/DDBJ databases">
        <authorList>
            <person name="Zhirakovskaya E."/>
        </authorList>
    </citation>
    <scope>NUCLEOTIDE SEQUENCE</scope>
</reference>
<dbReference type="EMBL" id="UOEX01000407">
    <property type="protein sequence ID" value="VAW41949.1"/>
    <property type="molecule type" value="Genomic_DNA"/>
</dbReference>
<feature type="coiled-coil region" evidence="7">
    <location>
        <begin position="196"/>
        <end position="237"/>
    </location>
</feature>
<dbReference type="PROSITE" id="PS50112">
    <property type="entry name" value="PAS"/>
    <property type="match status" value="1"/>
</dbReference>
<gene>
    <name evidence="12" type="ORF">MNBD_DELTA03-577</name>
</gene>
<dbReference type="CDD" id="cd00082">
    <property type="entry name" value="HisKA"/>
    <property type="match status" value="1"/>
</dbReference>
<dbReference type="InterPro" id="IPR000014">
    <property type="entry name" value="PAS"/>
</dbReference>
<dbReference type="InterPro" id="IPR035965">
    <property type="entry name" value="PAS-like_dom_sf"/>
</dbReference>
<dbReference type="PRINTS" id="PR00344">
    <property type="entry name" value="BCTRLSENSOR"/>
</dbReference>
<dbReference type="SMART" id="SM00086">
    <property type="entry name" value="PAC"/>
    <property type="match status" value="1"/>
</dbReference>
<dbReference type="SMART" id="SM00387">
    <property type="entry name" value="HATPase_c"/>
    <property type="match status" value="1"/>
</dbReference>
<keyword evidence="4" id="KW-0418">Kinase</keyword>
<evidence type="ECO:0000259" key="8">
    <source>
        <dbReference type="PROSITE" id="PS50109"/>
    </source>
</evidence>
<dbReference type="SMART" id="SM00448">
    <property type="entry name" value="REC"/>
    <property type="match status" value="1"/>
</dbReference>
<evidence type="ECO:0000256" key="2">
    <source>
        <dbReference type="ARBA" id="ARBA00022679"/>
    </source>
</evidence>
<dbReference type="InterPro" id="IPR005467">
    <property type="entry name" value="His_kinase_dom"/>
</dbReference>
<dbReference type="InterPro" id="IPR004358">
    <property type="entry name" value="Sig_transdc_His_kin-like_C"/>
</dbReference>
<dbReference type="InterPro" id="IPR013767">
    <property type="entry name" value="PAS_fold"/>
</dbReference>
<feature type="domain" description="Response regulatory" evidence="9">
    <location>
        <begin position="615"/>
        <end position="735"/>
    </location>
</feature>
<dbReference type="SUPFAM" id="SSF55785">
    <property type="entry name" value="PYP-like sensor domain (PAS domain)"/>
    <property type="match status" value="1"/>
</dbReference>
<dbReference type="Pfam" id="PF00512">
    <property type="entry name" value="HisKA"/>
    <property type="match status" value="1"/>
</dbReference>
<dbReference type="GO" id="GO:0000155">
    <property type="term" value="F:phosphorelay sensor kinase activity"/>
    <property type="evidence" value="ECO:0007669"/>
    <property type="project" value="InterPro"/>
</dbReference>
<organism evidence="12">
    <name type="scientific">hydrothermal vent metagenome</name>
    <dbReference type="NCBI Taxonomy" id="652676"/>
    <lineage>
        <taxon>unclassified sequences</taxon>
        <taxon>metagenomes</taxon>
        <taxon>ecological metagenomes</taxon>
    </lineage>
</organism>
<dbReference type="InterPro" id="IPR036097">
    <property type="entry name" value="HisK_dim/P_sf"/>
</dbReference>
<dbReference type="GO" id="GO:0006355">
    <property type="term" value="P:regulation of DNA-templated transcription"/>
    <property type="evidence" value="ECO:0007669"/>
    <property type="project" value="InterPro"/>
</dbReference>
<dbReference type="InterPro" id="IPR001789">
    <property type="entry name" value="Sig_transdc_resp-reg_receiver"/>
</dbReference>
<evidence type="ECO:0000256" key="5">
    <source>
        <dbReference type="ARBA" id="ARBA00022840"/>
    </source>
</evidence>
<dbReference type="Gene3D" id="3.30.450.20">
    <property type="entry name" value="PAS domain"/>
    <property type="match status" value="1"/>
</dbReference>
<dbReference type="Pfam" id="PF02518">
    <property type="entry name" value="HATPase_c"/>
    <property type="match status" value="1"/>
</dbReference>
<feature type="domain" description="PAS" evidence="10">
    <location>
        <begin position="234"/>
        <end position="307"/>
    </location>
</feature>
<dbReference type="InterPro" id="IPR036890">
    <property type="entry name" value="HATPase_C_sf"/>
</dbReference>
<dbReference type="InterPro" id="IPR001610">
    <property type="entry name" value="PAC"/>
</dbReference>
<dbReference type="SMART" id="SM00388">
    <property type="entry name" value="HisKA"/>
    <property type="match status" value="1"/>
</dbReference>
<dbReference type="PROSITE" id="PS50110">
    <property type="entry name" value="RESPONSE_REGULATORY"/>
    <property type="match status" value="1"/>
</dbReference>
<evidence type="ECO:0000259" key="9">
    <source>
        <dbReference type="PROSITE" id="PS50110"/>
    </source>
</evidence>
<dbReference type="NCBIfam" id="TIGR00229">
    <property type="entry name" value="sensory_box"/>
    <property type="match status" value="1"/>
</dbReference>
<evidence type="ECO:0000256" key="7">
    <source>
        <dbReference type="SAM" id="Coils"/>
    </source>
</evidence>
<feature type="domain" description="PAC" evidence="11">
    <location>
        <begin position="312"/>
        <end position="364"/>
    </location>
</feature>
<keyword evidence="3" id="KW-0547">Nucleotide-binding</keyword>
<dbReference type="SUPFAM" id="SSF55874">
    <property type="entry name" value="ATPase domain of HSP90 chaperone/DNA topoisomerase II/histidine kinase"/>
    <property type="match status" value="1"/>
</dbReference>
<dbReference type="InterPro" id="IPR011006">
    <property type="entry name" value="CheY-like_superfamily"/>
</dbReference>
<evidence type="ECO:0000256" key="3">
    <source>
        <dbReference type="ARBA" id="ARBA00022741"/>
    </source>
</evidence>
<dbReference type="PANTHER" id="PTHR43065:SF42">
    <property type="entry name" value="TWO-COMPONENT SENSOR PPRA"/>
    <property type="match status" value="1"/>
</dbReference>
<protein>
    <submittedName>
        <fullName evidence="12">Sensor protein of zinc sigma-54-dependent two-component system</fullName>
    </submittedName>
</protein>
<keyword evidence="1" id="KW-0597">Phosphoprotein</keyword>
<evidence type="ECO:0000256" key="4">
    <source>
        <dbReference type="ARBA" id="ARBA00022777"/>
    </source>
</evidence>
<evidence type="ECO:0000313" key="12">
    <source>
        <dbReference type="EMBL" id="VAW41949.1"/>
    </source>
</evidence>
<dbReference type="InterPro" id="IPR003661">
    <property type="entry name" value="HisK_dim/P_dom"/>
</dbReference>
<keyword evidence="6" id="KW-0902">Two-component regulatory system</keyword>